<comment type="subcellular location">
    <subcellularLocation>
        <location evidence="2">Nucleus</location>
    </subcellularLocation>
</comment>
<keyword evidence="7" id="KW-0833">Ubl conjugation pathway</keyword>
<evidence type="ECO:0000256" key="12">
    <source>
        <dbReference type="SAM" id="MobiDB-lite"/>
    </source>
</evidence>
<comment type="caution">
    <text evidence="14">The sequence shown here is derived from an EMBL/GenBank/DDBJ whole genome shotgun (WGS) entry which is preliminary data.</text>
</comment>
<evidence type="ECO:0000256" key="8">
    <source>
        <dbReference type="ARBA" id="ARBA00022833"/>
    </source>
</evidence>
<evidence type="ECO:0000256" key="9">
    <source>
        <dbReference type="ARBA" id="ARBA00023242"/>
    </source>
</evidence>
<keyword evidence="6 10" id="KW-0863">Zinc-finger</keyword>
<dbReference type="CDD" id="cd22249">
    <property type="entry name" value="UDM1_RNF168_RNF169-like"/>
    <property type="match status" value="1"/>
</dbReference>
<dbReference type="SUPFAM" id="SSF57850">
    <property type="entry name" value="RING/U-box"/>
    <property type="match status" value="1"/>
</dbReference>
<keyword evidence="8" id="KW-0862">Zinc</keyword>
<keyword evidence="5" id="KW-0227">DNA damage</keyword>
<dbReference type="CDD" id="cd16550">
    <property type="entry name" value="RING-HC_RNF168"/>
    <property type="match status" value="1"/>
</dbReference>
<evidence type="ECO:0000256" key="3">
    <source>
        <dbReference type="ARBA" id="ARBA00012483"/>
    </source>
</evidence>
<gene>
    <name evidence="14" type="ORF">Cfor_08182</name>
</gene>
<dbReference type="EC" id="2.3.2.27" evidence="3"/>
<dbReference type="InterPro" id="IPR051657">
    <property type="entry name" value="RNF168/RNF169_E3_ubiq-ligase"/>
</dbReference>
<evidence type="ECO:0000259" key="13">
    <source>
        <dbReference type="PROSITE" id="PS50089"/>
    </source>
</evidence>
<sequence length="724" mass="81700">MATCLNEVITNMYKNITIVDVMCPVCRGIFIEPVVMPCHHGLCLQCFQRTMEETSLTCPMCRKRIGSWLRTATKDHNLVDNELWTIIQKRFPKQVKAKLNGEEDGIEEHIGRVSPKISCPGEIRREYELHVFKLEEEAQKKREEERHASEVLIRKIQEEEERHYFAARQQLLDQTAADEQIARELQGQSLQSSSGNGLTVKKEISGLRVGMDNKENKNQAQGGVGVQIKGPMDSYVISQKNKSASSGKFLTTSDSGCNGKFGTRITELERVHCTSSMSTGSHDSINQEMHHFKPIKSVPRTPPKKLSDGRVLVPMVMKAVPENLSMLFESLDEANTTEPFVRKSCRQQLMKVQVEQMRNLKGVLRTSETNPPISAFRGRGSLWQKTELLKPGSDSSEKKQTAEDIESPRKKACRDIAIEGQKSSFTLAGLSSYSDEECRGKKVITIVHNQADSMMEVEGKIGGHDRRFGGSEEDENCAINLVDRMANRNVSDDEQDYSDSDVACVRRVQPQSCSQTPAEIRYQNETSVMVEHEISSSSGVNLKINQLSINATEKTSANHCRNTHHTLQSNIKRVYNNNTNSHIKSAILPNMYAKTEAPAVFEQKKEDVAKKYKDNLHNDISVISDSSLMLSLEQAQIEMLFKQEQADFELAVRLQREWDVADRRVDRSKGSLRAYELRNSSKAQTTKKNAAAKKEGRGRQRTLEESFTGALHSTRKRNGQHYSS</sequence>
<dbReference type="SMART" id="SM00184">
    <property type="entry name" value="RING"/>
    <property type="match status" value="1"/>
</dbReference>
<feature type="compositionally biased region" description="Basic and acidic residues" evidence="12">
    <location>
        <begin position="692"/>
        <end position="704"/>
    </location>
</feature>
<dbReference type="Pfam" id="PF13920">
    <property type="entry name" value="zf-C3HC4_3"/>
    <property type="match status" value="1"/>
</dbReference>
<keyword evidence="4" id="KW-0808">Transferase</keyword>
<dbReference type="GO" id="GO:0035861">
    <property type="term" value="C:site of double-strand break"/>
    <property type="evidence" value="ECO:0007669"/>
    <property type="project" value="TreeGrafter"/>
</dbReference>
<dbReference type="Gene3D" id="3.30.40.10">
    <property type="entry name" value="Zinc/RING finger domain, C3HC4 (zinc finger)"/>
    <property type="match status" value="1"/>
</dbReference>
<dbReference type="PROSITE" id="PS50089">
    <property type="entry name" value="ZF_RING_2"/>
    <property type="match status" value="1"/>
</dbReference>
<dbReference type="InParanoid" id="A0A6L2PUT6"/>
<keyword evidence="11" id="KW-0175">Coiled coil</keyword>
<evidence type="ECO:0000256" key="4">
    <source>
        <dbReference type="ARBA" id="ARBA00022679"/>
    </source>
</evidence>
<proteinExistence type="predicted"/>
<evidence type="ECO:0000256" key="5">
    <source>
        <dbReference type="ARBA" id="ARBA00022763"/>
    </source>
</evidence>
<dbReference type="OrthoDB" id="426657at2759"/>
<feature type="compositionally biased region" description="Basic and acidic residues" evidence="12">
    <location>
        <begin position="395"/>
        <end position="410"/>
    </location>
</feature>
<feature type="coiled-coil region" evidence="11">
    <location>
        <begin position="124"/>
        <end position="162"/>
    </location>
</feature>
<dbReference type="AlphaFoldDB" id="A0A6L2PUT6"/>
<evidence type="ECO:0000256" key="10">
    <source>
        <dbReference type="PROSITE-ProRule" id="PRU00175"/>
    </source>
</evidence>
<dbReference type="InterPro" id="IPR001841">
    <property type="entry name" value="Znf_RING"/>
</dbReference>
<dbReference type="GO" id="GO:0008270">
    <property type="term" value="F:zinc ion binding"/>
    <property type="evidence" value="ECO:0007669"/>
    <property type="project" value="UniProtKB-KW"/>
</dbReference>
<comment type="catalytic activity">
    <reaction evidence="1">
        <text>S-ubiquitinyl-[E2 ubiquitin-conjugating enzyme]-L-cysteine + [acceptor protein]-L-lysine = [E2 ubiquitin-conjugating enzyme]-L-cysteine + N(6)-ubiquitinyl-[acceptor protein]-L-lysine.</text>
        <dbReference type="EC" id="2.3.2.27"/>
    </reaction>
</comment>
<dbReference type="GO" id="GO:0005634">
    <property type="term" value="C:nucleus"/>
    <property type="evidence" value="ECO:0007669"/>
    <property type="project" value="UniProtKB-SubCell"/>
</dbReference>
<dbReference type="GO" id="GO:0006302">
    <property type="term" value="P:double-strand break repair"/>
    <property type="evidence" value="ECO:0007669"/>
    <property type="project" value="TreeGrafter"/>
</dbReference>
<protein>
    <recommendedName>
        <fullName evidence="3">RING-type E3 ubiquitin transferase</fullName>
        <ecNumber evidence="3">2.3.2.27</ecNumber>
    </recommendedName>
</protein>
<organism evidence="14 15">
    <name type="scientific">Coptotermes formosanus</name>
    <name type="common">Formosan subterranean termite</name>
    <dbReference type="NCBI Taxonomy" id="36987"/>
    <lineage>
        <taxon>Eukaryota</taxon>
        <taxon>Metazoa</taxon>
        <taxon>Ecdysozoa</taxon>
        <taxon>Arthropoda</taxon>
        <taxon>Hexapoda</taxon>
        <taxon>Insecta</taxon>
        <taxon>Pterygota</taxon>
        <taxon>Neoptera</taxon>
        <taxon>Polyneoptera</taxon>
        <taxon>Dictyoptera</taxon>
        <taxon>Blattodea</taxon>
        <taxon>Blattoidea</taxon>
        <taxon>Termitoidae</taxon>
        <taxon>Rhinotermitidae</taxon>
        <taxon>Coptotermes</taxon>
    </lineage>
</organism>
<accession>A0A6L2PUT6</accession>
<evidence type="ECO:0000256" key="7">
    <source>
        <dbReference type="ARBA" id="ARBA00022786"/>
    </source>
</evidence>
<keyword evidence="9" id="KW-0539">Nucleus</keyword>
<keyword evidence="15" id="KW-1185">Reference proteome</keyword>
<dbReference type="Proteomes" id="UP000502823">
    <property type="component" value="Unassembled WGS sequence"/>
</dbReference>
<dbReference type="PANTHER" id="PTHR23328">
    <property type="entry name" value="RING-TYPE DOMAIN-CONTAINING PROTEIN"/>
    <property type="match status" value="1"/>
</dbReference>
<dbReference type="CDD" id="cd21932">
    <property type="entry name" value="MIU2_RNF168-like"/>
    <property type="match status" value="1"/>
</dbReference>
<evidence type="ECO:0000313" key="15">
    <source>
        <dbReference type="Proteomes" id="UP000502823"/>
    </source>
</evidence>
<evidence type="ECO:0000313" key="14">
    <source>
        <dbReference type="EMBL" id="GFG34215.1"/>
    </source>
</evidence>
<evidence type="ECO:0000256" key="2">
    <source>
        <dbReference type="ARBA" id="ARBA00004123"/>
    </source>
</evidence>
<feature type="compositionally biased region" description="Basic residues" evidence="12">
    <location>
        <begin position="713"/>
        <end position="724"/>
    </location>
</feature>
<feature type="region of interest" description="Disordered" evidence="12">
    <location>
        <begin position="678"/>
        <end position="724"/>
    </location>
</feature>
<dbReference type="GO" id="GO:0031491">
    <property type="term" value="F:nucleosome binding"/>
    <property type="evidence" value="ECO:0007669"/>
    <property type="project" value="TreeGrafter"/>
</dbReference>
<evidence type="ECO:0000256" key="1">
    <source>
        <dbReference type="ARBA" id="ARBA00000900"/>
    </source>
</evidence>
<dbReference type="EMBL" id="BLKM01011744">
    <property type="protein sequence ID" value="GFG34215.1"/>
    <property type="molecule type" value="Genomic_DNA"/>
</dbReference>
<evidence type="ECO:0000256" key="6">
    <source>
        <dbReference type="ARBA" id="ARBA00022771"/>
    </source>
</evidence>
<dbReference type="InterPro" id="IPR013083">
    <property type="entry name" value="Znf_RING/FYVE/PHD"/>
</dbReference>
<feature type="region of interest" description="Disordered" evidence="12">
    <location>
        <begin position="388"/>
        <end position="410"/>
    </location>
</feature>
<feature type="domain" description="RING-type" evidence="13">
    <location>
        <begin position="23"/>
        <end position="62"/>
    </location>
</feature>
<name>A0A6L2PUT6_COPFO</name>
<keyword evidence="6 10" id="KW-0479">Metal-binding</keyword>
<reference evidence="15" key="1">
    <citation type="submission" date="2020-01" db="EMBL/GenBank/DDBJ databases">
        <title>Draft genome sequence of the Termite Coptotermes fromosanus.</title>
        <authorList>
            <person name="Itakura S."/>
            <person name="Yosikawa Y."/>
            <person name="Umezawa K."/>
        </authorList>
    </citation>
    <scope>NUCLEOTIDE SEQUENCE [LARGE SCALE GENOMIC DNA]</scope>
</reference>
<evidence type="ECO:0000256" key="11">
    <source>
        <dbReference type="SAM" id="Coils"/>
    </source>
</evidence>
<dbReference type="GO" id="GO:0061630">
    <property type="term" value="F:ubiquitin protein ligase activity"/>
    <property type="evidence" value="ECO:0007669"/>
    <property type="project" value="UniProtKB-EC"/>
</dbReference>
<dbReference type="PANTHER" id="PTHR23328:SF0">
    <property type="entry name" value="RING-TYPE DOMAIN-CONTAINING PROTEIN"/>
    <property type="match status" value="1"/>
</dbReference>